<keyword evidence="2" id="KW-1185">Reference proteome</keyword>
<evidence type="ECO:0000313" key="1">
    <source>
        <dbReference type="EMBL" id="BDE94930.1"/>
    </source>
</evidence>
<evidence type="ECO:0000313" key="2">
    <source>
        <dbReference type="Proteomes" id="UP001320544"/>
    </source>
</evidence>
<sequence>MNLYYVERQPWQRWPKKLIMVKQVDGGGKDERRAYVPERTCGEWRGSCGSVWEEDDLELWCEHCDMPLEVDWKHCPNCGAKVVGE</sequence>
<name>A0ABN6MAA0_9ACTN</name>
<protein>
    <recommendedName>
        <fullName evidence="3">Zinc ribbon domain-containing protein</fullName>
    </recommendedName>
</protein>
<proteinExistence type="predicted"/>
<accession>A0ABN6MAA0</accession>
<dbReference type="Proteomes" id="UP001320544">
    <property type="component" value="Chromosome"/>
</dbReference>
<evidence type="ECO:0008006" key="3">
    <source>
        <dbReference type="Google" id="ProtNLM"/>
    </source>
</evidence>
<reference evidence="1 2" key="1">
    <citation type="submission" date="2022-01" db="EMBL/GenBank/DDBJ databases">
        <title>Novel bile acid biosynthetic pathways are enriched in the microbiome of centenarians.</title>
        <authorList>
            <person name="Sato Y."/>
            <person name="Atarashi K."/>
            <person name="Plichta R.D."/>
            <person name="Arai Y."/>
            <person name="Sasajima S."/>
            <person name="Kearney M.S."/>
            <person name="Suda W."/>
            <person name="Takeshita K."/>
            <person name="Sasaki T."/>
            <person name="Okamoto S."/>
            <person name="Skelly N.A."/>
            <person name="Okamura Y."/>
            <person name="Vlamakis H."/>
            <person name="Li Y."/>
            <person name="Tanoue T."/>
            <person name="Takei H."/>
            <person name="Nittono H."/>
            <person name="Narushima S."/>
            <person name="Irie J."/>
            <person name="Itoh H."/>
            <person name="Moriya K."/>
            <person name="Sugiura Y."/>
            <person name="Suematsu M."/>
            <person name="Moritoki N."/>
            <person name="Shibata S."/>
            <person name="Littman R.D."/>
            <person name="Fischbach A.M."/>
            <person name="Uwamino Y."/>
            <person name="Inoue T."/>
            <person name="Honda A."/>
            <person name="Hattori M."/>
            <person name="Murai T."/>
            <person name="Xavier J.R."/>
            <person name="Hirose N."/>
            <person name="Honda K."/>
        </authorList>
    </citation>
    <scope>NUCLEOTIDE SEQUENCE [LARGE SCALE GENOMIC DNA]</scope>
    <source>
        <strain evidence="1 2">CE91-St30</strain>
    </source>
</reference>
<dbReference type="EMBL" id="AP025564">
    <property type="protein sequence ID" value="BDE94930.1"/>
    <property type="molecule type" value="Genomic_DNA"/>
</dbReference>
<organism evidence="1 2">
    <name type="scientific">Raoultibacter timonensis</name>
    <dbReference type="NCBI Taxonomy" id="1907662"/>
    <lineage>
        <taxon>Bacteria</taxon>
        <taxon>Bacillati</taxon>
        <taxon>Actinomycetota</taxon>
        <taxon>Coriobacteriia</taxon>
        <taxon>Eggerthellales</taxon>
        <taxon>Eggerthellaceae</taxon>
        <taxon>Raoultibacter</taxon>
    </lineage>
</organism>
<dbReference type="RefSeq" id="WP_244411454.1">
    <property type="nucleotide sequence ID" value="NZ_AP025564.1"/>
</dbReference>
<gene>
    <name evidence="1" type="ORF">CE91St30_02630</name>
</gene>